<gene>
    <name evidence="3" type="ORF">PanWU01x14_234580</name>
</gene>
<evidence type="ECO:0000256" key="1">
    <source>
        <dbReference type="SAM" id="MobiDB-lite"/>
    </source>
</evidence>
<sequence length="66" mass="7675">MISHRSRTHSNLPPFDTSSMSVQYGPSVPSLLLTFAHKPISFFGFNFNFIFYFFNSHSILPYLFHT</sequence>
<keyword evidence="2" id="KW-0812">Transmembrane</keyword>
<keyword evidence="2" id="KW-1133">Transmembrane helix</keyword>
<name>A0A2P5BIY2_PARAD</name>
<reference evidence="4" key="1">
    <citation type="submission" date="2016-06" db="EMBL/GenBank/DDBJ databases">
        <title>Parallel loss of symbiosis genes in relatives of nitrogen-fixing non-legume Parasponia.</title>
        <authorList>
            <person name="Van Velzen R."/>
            <person name="Holmer R."/>
            <person name="Bu F."/>
            <person name="Rutten L."/>
            <person name="Van Zeijl A."/>
            <person name="Liu W."/>
            <person name="Santuari L."/>
            <person name="Cao Q."/>
            <person name="Sharma T."/>
            <person name="Shen D."/>
            <person name="Roswanjaya Y."/>
            <person name="Wardhani T."/>
            <person name="Kalhor M.S."/>
            <person name="Jansen J."/>
            <person name="Van den Hoogen J."/>
            <person name="Gungor B."/>
            <person name="Hartog M."/>
            <person name="Hontelez J."/>
            <person name="Verver J."/>
            <person name="Yang W.-C."/>
            <person name="Schijlen E."/>
            <person name="Repin R."/>
            <person name="Schilthuizen M."/>
            <person name="Schranz E."/>
            <person name="Heidstra R."/>
            <person name="Miyata K."/>
            <person name="Fedorova E."/>
            <person name="Kohlen W."/>
            <person name="Bisseling T."/>
            <person name="Smit S."/>
            <person name="Geurts R."/>
        </authorList>
    </citation>
    <scope>NUCLEOTIDE SEQUENCE [LARGE SCALE GENOMIC DNA]</scope>
    <source>
        <strain evidence="4">cv. WU1-14</strain>
    </source>
</reference>
<dbReference type="AlphaFoldDB" id="A0A2P5BIY2"/>
<dbReference type="EMBL" id="JXTB01000271">
    <property type="protein sequence ID" value="PON48755.1"/>
    <property type="molecule type" value="Genomic_DNA"/>
</dbReference>
<feature type="region of interest" description="Disordered" evidence="1">
    <location>
        <begin position="1"/>
        <end position="20"/>
    </location>
</feature>
<evidence type="ECO:0000313" key="3">
    <source>
        <dbReference type="EMBL" id="PON48755.1"/>
    </source>
</evidence>
<accession>A0A2P5BIY2</accession>
<organism evidence="3 4">
    <name type="scientific">Parasponia andersonii</name>
    <name type="common">Sponia andersonii</name>
    <dbReference type="NCBI Taxonomy" id="3476"/>
    <lineage>
        <taxon>Eukaryota</taxon>
        <taxon>Viridiplantae</taxon>
        <taxon>Streptophyta</taxon>
        <taxon>Embryophyta</taxon>
        <taxon>Tracheophyta</taxon>
        <taxon>Spermatophyta</taxon>
        <taxon>Magnoliopsida</taxon>
        <taxon>eudicotyledons</taxon>
        <taxon>Gunneridae</taxon>
        <taxon>Pentapetalae</taxon>
        <taxon>rosids</taxon>
        <taxon>fabids</taxon>
        <taxon>Rosales</taxon>
        <taxon>Cannabaceae</taxon>
        <taxon>Parasponia</taxon>
    </lineage>
</organism>
<proteinExistence type="predicted"/>
<comment type="caution">
    <text evidence="3">The sequence shown here is derived from an EMBL/GenBank/DDBJ whole genome shotgun (WGS) entry which is preliminary data.</text>
</comment>
<dbReference type="Proteomes" id="UP000237105">
    <property type="component" value="Unassembled WGS sequence"/>
</dbReference>
<evidence type="ECO:0000256" key="2">
    <source>
        <dbReference type="SAM" id="Phobius"/>
    </source>
</evidence>
<keyword evidence="2" id="KW-0472">Membrane</keyword>
<keyword evidence="4" id="KW-1185">Reference proteome</keyword>
<evidence type="ECO:0000313" key="4">
    <source>
        <dbReference type="Proteomes" id="UP000237105"/>
    </source>
</evidence>
<feature type="transmembrane region" description="Helical" evidence="2">
    <location>
        <begin position="40"/>
        <end position="64"/>
    </location>
</feature>
<protein>
    <submittedName>
        <fullName evidence="3">Uncharacterized protein</fullName>
    </submittedName>
</protein>